<gene>
    <name evidence="2" type="ORF">COU87_04400</name>
</gene>
<reference evidence="3" key="1">
    <citation type="submission" date="2017-09" db="EMBL/GenBank/DDBJ databases">
        <title>Depth-based differentiation of microbial function through sediment-hosted aquifers and enrichment of novel symbionts in the deep terrestrial subsurface.</title>
        <authorList>
            <person name="Probst A.J."/>
            <person name="Ladd B."/>
            <person name="Jarett J.K."/>
            <person name="Geller-Mcgrath D.E."/>
            <person name="Sieber C.M.K."/>
            <person name="Emerson J.B."/>
            <person name="Anantharaman K."/>
            <person name="Thomas B.C."/>
            <person name="Malmstrom R."/>
            <person name="Stieglmeier M."/>
            <person name="Klingl A."/>
            <person name="Woyke T."/>
            <person name="Ryan C.M."/>
            <person name="Banfield J.F."/>
        </authorList>
    </citation>
    <scope>NUCLEOTIDE SEQUENCE [LARGE SCALE GENOMIC DNA]</scope>
</reference>
<feature type="region of interest" description="Disordered" evidence="1">
    <location>
        <begin position="369"/>
        <end position="410"/>
    </location>
</feature>
<feature type="compositionally biased region" description="Pro residues" evidence="1">
    <location>
        <begin position="395"/>
        <end position="410"/>
    </location>
</feature>
<evidence type="ECO:0000256" key="1">
    <source>
        <dbReference type="SAM" id="MobiDB-lite"/>
    </source>
</evidence>
<protein>
    <submittedName>
        <fullName evidence="2">Uncharacterized protein</fullName>
    </submittedName>
</protein>
<dbReference type="EMBL" id="PFEC01000076">
    <property type="protein sequence ID" value="PJE61502.1"/>
    <property type="molecule type" value="Genomic_DNA"/>
</dbReference>
<feature type="compositionally biased region" description="Polar residues" evidence="1">
    <location>
        <begin position="130"/>
        <end position="141"/>
    </location>
</feature>
<comment type="caution">
    <text evidence="2">The sequence shown here is derived from an EMBL/GenBank/DDBJ whole genome shotgun (WGS) entry which is preliminary data.</text>
</comment>
<proteinExistence type="predicted"/>
<evidence type="ECO:0000313" key="2">
    <source>
        <dbReference type="EMBL" id="PJE61502.1"/>
    </source>
</evidence>
<accession>A0A2M8KNK1</accession>
<dbReference type="AlphaFoldDB" id="A0A2M8KNK1"/>
<dbReference type="Proteomes" id="UP000230222">
    <property type="component" value="Unassembled WGS sequence"/>
</dbReference>
<sequence length="693" mass="77066">MPETQNDSQVIFQDWIQRNQNKSLLPPFGSAIRDNIMARERGWAEPYPGIGEIQQRLEALAEDNTLKGKVKQTAERVDEMLAPYSDQELLKKAAGAYERRKNNREAADPVNAPSWHDSLPDTTAPHHPPSHNQHTGTQPYSGQEVRNEITDRGAQDWLVRFRTQVVNLPEDELPGYAREQLSGVERDLEEIPQGDTATREAYIIARAQVEKSLAEQGWDVHGPEWQGASASTVSENYHVDAPQIVDPDAKVIKIENVGVYSKDPTKPEYSAIVMFRNPDGKVIYATIKDKNRAPSSRAMPPAHPFPSNPPSRVAHVINNASQRVQSATSTARGYVDRLTDIPGAPGVATGARQAARVATDALGDLTARFRRPSVGQQRAPIPEPHPKSVQNPVPDANPPIAPKPPETQPPDPIVEARKRYQQARVDFVGWARDDTNLRVLESYFRRLANIKNNKDTQIFVLANIPHIGILNPGESDNSGMFLINRTLGYLRFLDQQKVELNLAGEQLEAVNRIGRLVVTNVETLTNGHFLLPPENSTASPNRMSLDSYDDLIRQGYKVEIIGTKPSEPTTEFEVMHCGYYPNEQVLQNDFAIPIRLKYLPDMVQPQPPVPEPVPSAETTVAEAQATLTALEGKIPDIIASAQTGYETNYQALLTQLAAMQKKCEETGDSSGATDIRLFEMLLQKERDKFEGNK</sequence>
<name>A0A2M8KNK1_9BACT</name>
<organism evidence="2 3">
    <name type="scientific">Candidatus Roizmanbacteria bacterium CG10_big_fil_rev_8_21_14_0_10_39_12</name>
    <dbReference type="NCBI Taxonomy" id="1974852"/>
    <lineage>
        <taxon>Bacteria</taxon>
        <taxon>Candidatus Roizmaniibacteriota</taxon>
    </lineage>
</organism>
<feature type="region of interest" description="Disordered" evidence="1">
    <location>
        <begin position="100"/>
        <end position="141"/>
    </location>
</feature>
<evidence type="ECO:0000313" key="3">
    <source>
        <dbReference type="Proteomes" id="UP000230222"/>
    </source>
</evidence>